<dbReference type="Proteomes" id="UP000663828">
    <property type="component" value="Unassembled WGS sequence"/>
</dbReference>
<dbReference type="Pfam" id="PF13424">
    <property type="entry name" value="TPR_12"/>
    <property type="match status" value="2"/>
</dbReference>
<dbReference type="GO" id="GO:0106274">
    <property type="term" value="F:NAD+-protein-arginine ADP-ribosyltransferase activity"/>
    <property type="evidence" value="ECO:0007669"/>
    <property type="project" value="UniProtKB-EC"/>
</dbReference>
<dbReference type="Gene3D" id="3.90.176.10">
    <property type="entry name" value="Toxin ADP-ribosyltransferase, Chain A, domain 1"/>
    <property type="match status" value="1"/>
</dbReference>
<evidence type="ECO:0000313" key="10">
    <source>
        <dbReference type="EMBL" id="CAF1153684.1"/>
    </source>
</evidence>
<evidence type="ECO:0000256" key="8">
    <source>
        <dbReference type="PROSITE-ProRule" id="PRU00339"/>
    </source>
</evidence>
<evidence type="ECO:0000256" key="9">
    <source>
        <dbReference type="RuleBase" id="RU361228"/>
    </source>
</evidence>
<evidence type="ECO:0000313" key="13">
    <source>
        <dbReference type="Proteomes" id="UP000663852"/>
    </source>
</evidence>
<dbReference type="Proteomes" id="UP000663852">
    <property type="component" value="Unassembled WGS sequence"/>
</dbReference>
<evidence type="ECO:0000313" key="12">
    <source>
        <dbReference type="Proteomes" id="UP000663828"/>
    </source>
</evidence>
<keyword evidence="4" id="KW-0548">Nucleotidyltransferase</keyword>
<comment type="catalytic activity">
    <reaction evidence="7 9">
        <text>L-arginyl-[protein] + NAD(+) = N(omega)-(ADP-D-ribosyl)-L-arginyl-[protein] + nicotinamide + H(+)</text>
        <dbReference type="Rhea" id="RHEA:19149"/>
        <dbReference type="Rhea" id="RHEA-COMP:10532"/>
        <dbReference type="Rhea" id="RHEA-COMP:15087"/>
        <dbReference type="ChEBI" id="CHEBI:15378"/>
        <dbReference type="ChEBI" id="CHEBI:17154"/>
        <dbReference type="ChEBI" id="CHEBI:29965"/>
        <dbReference type="ChEBI" id="CHEBI:57540"/>
        <dbReference type="ChEBI" id="CHEBI:142554"/>
        <dbReference type="EC" id="2.4.2.31"/>
    </reaction>
</comment>
<dbReference type="SUPFAM" id="SSF56399">
    <property type="entry name" value="ADP-ribosylation"/>
    <property type="match status" value="1"/>
</dbReference>
<dbReference type="PROSITE" id="PS51996">
    <property type="entry name" value="TR_MART"/>
    <property type="match status" value="1"/>
</dbReference>
<evidence type="ECO:0000256" key="6">
    <source>
        <dbReference type="ARBA" id="ARBA00022803"/>
    </source>
</evidence>
<dbReference type="GO" id="GO:0016779">
    <property type="term" value="F:nucleotidyltransferase activity"/>
    <property type="evidence" value="ECO:0007669"/>
    <property type="project" value="UniProtKB-KW"/>
</dbReference>
<evidence type="ECO:0000256" key="7">
    <source>
        <dbReference type="ARBA" id="ARBA00047597"/>
    </source>
</evidence>
<dbReference type="SUPFAM" id="SSF48452">
    <property type="entry name" value="TPR-like"/>
    <property type="match status" value="2"/>
</dbReference>
<dbReference type="PROSITE" id="PS50005">
    <property type="entry name" value="TPR"/>
    <property type="match status" value="3"/>
</dbReference>
<dbReference type="Gene3D" id="1.25.40.10">
    <property type="entry name" value="Tetratricopeptide repeat domain"/>
    <property type="match status" value="2"/>
</dbReference>
<accession>A0A814SW47</accession>
<dbReference type="InterPro" id="IPR000768">
    <property type="entry name" value="ART"/>
</dbReference>
<dbReference type="Pfam" id="PF01129">
    <property type="entry name" value="ART"/>
    <property type="match status" value="1"/>
</dbReference>
<dbReference type="SMART" id="SM00028">
    <property type="entry name" value="TPR"/>
    <property type="match status" value="6"/>
</dbReference>
<name>A0A814SW47_ADIRI</name>
<gene>
    <name evidence="10" type="ORF">EDS130_LOCUS22751</name>
    <name evidence="11" type="ORF">XAT740_LOCUS48024</name>
</gene>
<dbReference type="EMBL" id="CAJNOJ010000121">
    <property type="protein sequence ID" value="CAF1153684.1"/>
    <property type="molecule type" value="Genomic_DNA"/>
</dbReference>
<comment type="similarity">
    <text evidence="1 9">Belongs to the Arg-specific ADP-ribosyltransferase family.</text>
</comment>
<dbReference type="EMBL" id="CAJNOR010006798">
    <property type="protein sequence ID" value="CAF1603793.1"/>
    <property type="molecule type" value="Genomic_DNA"/>
</dbReference>
<reference evidence="10" key="1">
    <citation type="submission" date="2021-02" db="EMBL/GenBank/DDBJ databases">
        <authorList>
            <person name="Nowell W R."/>
        </authorList>
    </citation>
    <scope>NUCLEOTIDE SEQUENCE</scope>
</reference>
<keyword evidence="5" id="KW-0677">Repeat</keyword>
<protein>
    <recommendedName>
        <fullName evidence="9">NAD(P)(+)--arginine ADP-ribosyltransferase</fullName>
        <ecNumber evidence="9">2.4.2.31</ecNumber>
    </recommendedName>
    <alternativeName>
        <fullName evidence="9">Mono(ADP-ribosyl)transferase</fullName>
    </alternativeName>
</protein>
<keyword evidence="3 9" id="KW-0808">Transferase</keyword>
<organism evidence="10 13">
    <name type="scientific">Adineta ricciae</name>
    <name type="common">Rotifer</name>
    <dbReference type="NCBI Taxonomy" id="249248"/>
    <lineage>
        <taxon>Eukaryota</taxon>
        <taxon>Metazoa</taxon>
        <taxon>Spiralia</taxon>
        <taxon>Gnathifera</taxon>
        <taxon>Rotifera</taxon>
        <taxon>Eurotatoria</taxon>
        <taxon>Bdelloidea</taxon>
        <taxon>Adinetida</taxon>
        <taxon>Adinetidae</taxon>
        <taxon>Adineta</taxon>
    </lineage>
</organism>
<dbReference type="OrthoDB" id="10006270at2759"/>
<dbReference type="PANTHER" id="PTHR45641:SF1">
    <property type="entry name" value="AAA+ ATPASE DOMAIN-CONTAINING PROTEIN"/>
    <property type="match status" value="1"/>
</dbReference>
<dbReference type="AlphaFoldDB" id="A0A814SW47"/>
<evidence type="ECO:0000256" key="4">
    <source>
        <dbReference type="ARBA" id="ARBA00022695"/>
    </source>
</evidence>
<sequence>MTTSSVCSTTTERHRNPENYAIIWLDADFSDQNDIHKSGLEQLENLAGRIETFTESNECIDFITQELDTKLLLIVSDSFGTQLISMLDDMPQIQSVYIFSTNSEPYVSWTKDYSKVRGIYKDILSLCQIIKRDIRIIEYNLTPISIYLSRSSTNDQNTLDPTFMYCQILKEIFLDMEYGKEAKQNLVELCKKEYATSIVGLRVIAEFERDYDKHTPVWWYTRDCFVYRMLNKALRTHHIEVINKFAFFIKDLHRQLEQLQGDLGSQLFTVYRGQSMLNQEFENLQKSIGGLLSFNNFLSTSTDETVARGFALPLLDNPDIKALIFVIVVDPNIRSSPMASLFGLSSINEEKEVLFGMSTVFRIKEIKQEESGLWHVHLTLTNDDDPQLTELTAHLREEVRGTLGLDRLGQLMAEMGEWDKAKDLYQEILNFTNQEDKAGLAHIHHMLGYIEAGQRHFDIALEHYEKSVMNRLGQNPMNDSLLATTYSNIGVVYRNLGNFSQALEYFQRSLQLTSKHTSPNKKDLATLHNNIGGVFQGKGELDKALKNFERALELFLQCLPSTHSHLSTIYNNIGFIYATKKNYSKSLLNYQKCLYIEEHSLPSIHPSIAHSHRMITAALFYLGQYNDALQHANKALEISRASLTENHQQTRDDEQFCDFLKSMVA</sequence>
<dbReference type="EC" id="2.4.2.31" evidence="9"/>
<dbReference type="PANTHER" id="PTHR45641">
    <property type="entry name" value="TETRATRICOPEPTIDE REPEAT PROTEIN (AFU_ORTHOLOGUE AFUA_6G03870)"/>
    <property type="match status" value="1"/>
</dbReference>
<keyword evidence="2 9" id="KW-0328">Glycosyltransferase</keyword>
<dbReference type="InterPro" id="IPR011990">
    <property type="entry name" value="TPR-like_helical_dom_sf"/>
</dbReference>
<keyword evidence="6 8" id="KW-0802">TPR repeat</keyword>
<comment type="caution">
    <text evidence="10">The sequence shown here is derived from an EMBL/GenBank/DDBJ whole genome shotgun (WGS) entry which is preliminary data.</text>
</comment>
<feature type="repeat" description="TPR" evidence="8">
    <location>
        <begin position="483"/>
        <end position="516"/>
    </location>
</feature>
<keyword evidence="12" id="KW-1185">Reference proteome</keyword>
<dbReference type="InterPro" id="IPR019734">
    <property type="entry name" value="TPR_rpt"/>
</dbReference>
<keyword evidence="9" id="KW-0521">NADP</keyword>
<evidence type="ECO:0000256" key="2">
    <source>
        <dbReference type="ARBA" id="ARBA00022676"/>
    </source>
</evidence>
<evidence type="ECO:0000256" key="3">
    <source>
        <dbReference type="ARBA" id="ARBA00022679"/>
    </source>
</evidence>
<evidence type="ECO:0000256" key="1">
    <source>
        <dbReference type="ARBA" id="ARBA00009558"/>
    </source>
</evidence>
<feature type="repeat" description="TPR" evidence="8">
    <location>
        <begin position="567"/>
        <end position="600"/>
    </location>
</feature>
<evidence type="ECO:0000256" key="5">
    <source>
        <dbReference type="ARBA" id="ARBA00022737"/>
    </source>
</evidence>
<feature type="repeat" description="TPR" evidence="8">
    <location>
        <begin position="525"/>
        <end position="558"/>
    </location>
</feature>
<keyword evidence="9" id="KW-0520">NAD</keyword>
<dbReference type="Pfam" id="PF13174">
    <property type="entry name" value="TPR_6"/>
    <property type="match status" value="1"/>
</dbReference>
<evidence type="ECO:0000313" key="11">
    <source>
        <dbReference type="EMBL" id="CAF1603793.1"/>
    </source>
</evidence>
<dbReference type="PROSITE" id="PS50293">
    <property type="entry name" value="TPR_REGION"/>
    <property type="match status" value="1"/>
</dbReference>
<proteinExistence type="inferred from homology"/>